<dbReference type="PANTHER" id="PTHR43760:SF1">
    <property type="entry name" value="ENDORIBONUCLEASE L-PSP_CHORISMATE MUTASE-LIKE DOMAIN-CONTAINING PROTEIN"/>
    <property type="match status" value="1"/>
</dbReference>
<feature type="domain" description="Endoribonuclease L-PSP/chorismate mutase-like" evidence="1">
    <location>
        <begin position="11"/>
        <end position="143"/>
    </location>
</feature>
<dbReference type="Gene3D" id="3.30.1330.40">
    <property type="entry name" value="RutC-like"/>
    <property type="match status" value="1"/>
</dbReference>
<evidence type="ECO:0000259" key="1">
    <source>
        <dbReference type="Pfam" id="PF14588"/>
    </source>
</evidence>
<dbReference type="Pfam" id="PF14588">
    <property type="entry name" value="YjgF_endoribonc"/>
    <property type="match status" value="1"/>
</dbReference>
<dbReference type="AlphaFoldDB" id="A0A426DLM1"/>
<sequence>MANVYEKMKELGIQLPKPGPAGGIYTPVMEFGSNLLYMSGCGPQGETTFEGKLGADLTLEEGQQAARNCILNLLANLEAKTGDLNKIKRFVKVLAFVASDDSFTQQPQVANGGSQLLLDLFGESAGKPARSAVGVNVLPGNIPVEIEMLVELN</sequence>
<keyword evidence="3" id="KW-1185">Reference proteome</keyword>
<reference evidence="2" key="1">
    <citation type="submission" date="2018-10" db="EMBL/GenBank/DDBJ databases">
        <title>Schaedlerella arabinophila gen. nov. sp. nov., isolated from the mouse intestinal tract and comparative analysis with the genome of the closely related altered Schaedler flora strain ASF502.</title>
        <authorList>
            <person name="Miyake S."/>
            <person name="Soh M."/>
            <person name="Seedorf H."/>
        </authorList>
    </citation>
    <scope>NUCLEOTIDE SEQUENCE [LARGE SCALE GENOMIC DNA]</scope>
    <source>
        <strain evidence="2">DSM 106076</strain>
    </source>
</reference>
<dbReference type="EMBL" id="RHJS01000002">
    <property type="protein sequence ID" value="RRK33643.1"/>
    <property type="molecule type" value="Genomic_DNA"/>
</dbReference>
<accession>A0A426DLM1</accession>
<dbReference type="CDD" id="cd02199">
    <property type="entry name" value="YjgF_YER057c_UK114_like_1"/>
    <property type="match status" value="1"/>
</dbReference>
<dbReference type="PANTHER" id="PTHR43760">
    <property type="entry name" value="ENDORIBONUCLEASE-RELATED"/>
    <property type="match status" value="1"/>
</dbReference>
<evidence type="ECO:0000313" key="2">
    <source>
        <dbReference type="EMBL" id="RRK33643.1"/>
    </source>
</evidence>
<comment type="caution">
    <text evidence="2">The sequence shown here is derived from an EMBL/GenBank/DDBJ whole genome shotgun (WGS) entry which is preliminary data.</text>
</comment>
<dbReference type="Proteomes" id="UP000274920">
    <property type="component" value="Unassembled WGS sequence"/>
</dbReference>
<protein>
    <submittedName>
        <fullName evidence="2">RidA family protein</fullName>
    </submittedName>
</protein>
<dbReference type="RefSeq" id="WP_125128870.1">
    <property type="nucleotide sequence ID" value="NZ_CASCYM010000011.1"/>
</dbReference>
<proteinExistence type="predicted"/>
<evidence type="ECO:0000313" key="3">
    <source>
        <dbReference type="Proteomes" id="UP000274920"/>
    </source>
</evidence>
<gene>
    <name evidence="2" type="ORF">EBB54_21520</name>
</gene>
<dbReference type="InterPro" id="IPR013813">
    <property type="entry name" value="Endoribo_LPSP/chorism_mut-like"/>
</dbReference>
<name>A0A426DLM1_9FIRM</name>
<dbReference type="SUPFAM" id="SSF55298">
    <property type="entry name" value="YjgF-like"/>
    <property type="match status" value="1"/>
</dbReference>
<dbReference type="InterPro" id="IPR035959">
    <property type="entry name" value="RutC-like_sf"/>
</dbReference>
<organism evidence="2 3">
    <name type="scientific">Schaedlerella arabinosiphila</name>
    <dbReference type="NCBI Taxonomy" id="2044587"/>
    <lineage>
        <taxon>Bacteria</taxon>
        <taxon>Bacillati</taxon>
        <taxon>Bacillota</taxon>
        <taxon>Clostridia</taxon>
        <taxon>Lachnospirales</taxon>
        <taxon>Lachnospiraceae</taxon>
        <taxon>Schaedlerella</taxon>
    </lineage>
</organism>